<dbReference type="RefSeq" id="WP_027048188.1">
    <property type="nucleotide sequence ID" value="NZ_CP025257.1"/>
</dbReference>
<name>A0A2K9C8V8_9MOLU</name>
<gene>
    <name evidence="1" type="ORF">CXP39_01400</name>
</gene>
<accession>A0A2K9C8V8</accession>
<dbReference type="AlphaFoldDB" id="A0A2K9C8V8"/>
<sequence>MHLEDRTQYEDIWISGQYQNLVLFYDVVATNSNVKHFSVEIKITKYQLTKSTLRVSSKGNTILRNAHYLQGRQTH</sequence>
<dbReference type="KEGG" id="msyr:CXP39_01400"/>
<protein>
    <submittedName>
        <fullName evidence="1">Uncharacterized protein</fullName>
    </submittedName>
</protein>
<evidence type="ECO:0000313" key="2">
    <source>
        <dbReference type="Proteomes" id="UP000233419"/>
    </source>
</evidence>
<evidence type="ECO:0000313" key="1">
    <source>
        <dbReference type="EMBL" id="AUF83455.1"/>
    </source>
</evidence>
<proteinExistence type="predicted"/>
<keyword evidence="2" id="KW-1185">Reference proteome</keyword>
<dbReference type="Proteomes" id="UP000233419">
    <property type="component" value="Chromosome"/>
</dbReference>
<dbReference type="EMBL" id="CP025257">
    <property type="protein sequence ID" value="AUF83455.1"/>
    <property type="molecule type" value="Genomic_DNA"/>
</dbReference>
<reference evidence="1 2" key="1">
    <citation type="submission" date="2017-12" db="EMBL/GenBank/DDBJ databases">
        <title>Mesoplasma syrphidae YJS, Complete Genome.</title>
        <authorList>
            <person name="Knight T.F."/>
            <person name="Citino T."/>
            <person name="Rubinstein R."/>
            <person name="Neuschaefer Z."/>
        </authorList>
    </citation>
    <scope>NUCLEOTIDE SEQUENCE [LARGE SCALE GENOMIC DNA]</scope>
    <source>
        <strain evidence="1 2">YJS</strain>
    </source>
</reference>
<organism evidence="1 2">
    <name type="scientific">Mesoplasma syrphidae</name>
    <dbReference type="NCBI Taxonomy" id="225999"/>
    <lineage>
        <taxon>Bacteria</taxon>
        <taxon>Bacillati</taxon>
        <taxon>Mycoplasmatota</taxon>
        <taxon>Mollicutes</taxon>
        <taxon>Entomoplasmatales</taxon>
        <taxon>Entomoplasmataceae</taxon>
        <taxon>Mesoplasma</taxon>
    </lineage>
</organism>